<sequence length="50" mass="5424">MFGRHHLPTGKSSIQATWRIGASACSCYVIPNASASLSKCFWSKICCNGF</sequence>
<evidence type="ECO:0000313" key="2">
    <source>
        <dbReference type="Proteomes" id="UP000215914"/>
    </source>
</evidence>
<keyword evidence="2" id="KW-1185">Reference proteome</keyword>
<name>A0A9K3NWQ1_HELAN</name>
<protein>
    <submittedName>
        <fullName evidence="1">Uncharacterized protein</fullName>
    </submittedName>
</protein>
<proteinExistence type="predicted"/>
<dbReference type="Proteomes" id="UP000215914">
    <property type="component" value="Unassembled WGS sequence"/>
</dbReference>
<dbReference type="Gramene" id="mRNA:HanXRQr2_Chr03g0115791">
    <property type="protein sequence ID" value="mRNA:HanXRQr2_Chr03g0115791"/>
    <property type="gene ID" value="HanXRQr2_Chr03g0115791"/>
</dbReference>
<comment type="caution">
    <text evidence="1">The sequence shown here is derived from an EMBL/GenBank/DDBJ whole genome shotgun (WGS) entry which is preliminary data.</text>
</comment>
<reference evidence="1" key="1">
    <citation type="journal article" date="2017" name="Nature">
        <title>The sunflower genome provides insights into oil metabolism, flowering and Asterid evolution.</title>
        <authorList>
            <person name="Badouin H."/>
            <person name="Gouzy J."/>
            <person name="Grassa C.J."/>
            <person name="Murat F."/>
            <person name="Staton S.E."/>
            <person name="Cottret L."/>
            <person name="Lelandais-Briere C."/>
            <person name="Owens G.L."/>
            <person name="Carrere S."/>
            <person name="Mayjonade B."/>
            <person name="Legrand L."/>
            <person name="Gill N."/>
            <person name="Kane N.C."/>
            <person name="Bowers J.E."/>
            <person name="Hubner S."/>
            <person name="Bellec A."/>
            <person name="Berard A."/>
            <person name="Berges H."/>
            <person name="Blanchet N."/>
            <person name="Boniface M.C."/>
            <person name="Brunel D."/>
            <person name="Catrice O."/>
            <person name="Chaidir N."/>
            <person name="Claudel C."/>
            <person name="Donnadieu C."/>
            <person name="Faraut T."/>
            <person name="Fievet G."/>
            <person name="Helmstetter N."/>
            <person name="King M."/>
            <person name="Knapp S.J."/>
            <person name="Lai Z."/>
            <person name="Le Paslier M.C."/>
            <person name="Lippi Y."/>
            <person name="Lorenzon L."/>
            <person name="Mandel J.R."/>
            <person name="Marage G."/>
            <person name="Marchand G."/>
            <person name="Marquand E."/>
            <person name="Bret-Mestries E."/>
            <person name="Morien E."/>
            <person name="Nambeesan S."/>
            <person name="Nguyen T."/>
            <person name="Pegot-Espagnet P."/>
            <person name="Pouilly N."/>
            <person name="Raftis F."/>
            <person name="Sallet E."/>
            <person name="Schiex T."/>
            <person name="Thomas J."/>
            <person name="Vandecasteele C."/>
            <person name="Vares D."/>
            <person name="Vear F."/>
            <person name="Vautrin S."/>
            <person name="Crespi M."/>
            <person name="Mangin B."/>
            <person name="Burke J.M."/>
            <person name="Salse J."/>
            <person name="Munos S."/>
            <person name="Vincourt P."/>
            <person name="Rieseberg L.H."/>
            <person name="Langlade N.B."/>
        </authorList>
    </citation>
    <scope>NUCLEOTIDE SEQUENCE</scope>
    <source>
        <tissue evidence="1">Leaves</tissue>
    </source>
</reference>
<accession>A0A9K3NWQ1</accession>
<evidence type="ECO:0000313" key="1">
    <source>
        <dbReference type="EMBL" id="KAF5814850.1"/>
    </source>
</evidence>
<reference evidence="1" key="2">
    <citation type="submission" date="2020-06" db="EMBL/GenBank/DDBJ databases">
        <title>Helianthus annuus Genome sequencing and assembly Release 2.</title>
        <authorList>
            <person name="Gouzy J."/>
            <person name="Langlade N."/>
            <person name="Munos S."/>
        </authorList>
    </citation>
    <scope>NUCLEOTIDE SEQUENCE</scope>
    <source>
        <tissue evidence="1">Leaves</tissue>
    </source>
</reference>
<dbReference type="AlphaFoldDB" id="A0A9K3NWQ1"/>
<dbReference type="EMBL" id="MNCJ02000318">
    <property type="protein sequence ID" value="KAF5814850.1"/>
    <property type="molecule type" value="Genomic_DNA"/>
</dbReference>
<organism evidence="1 2">
    <name type="scientific">Helianthus annuus</name>
    <name type="common">Common sunflower</name>
    <dbReference type="NCBI Taxonomy" id="4232"/>
    <lineage>
        <taxon>Eukaryota</taxon>
        <taxon>Viridiplantae</taxon>
        <taxon>Streptophyta</taxon>
        <taxon>Embryophyta</taxon>
        <taxon>Tracheophyta</taxon>
        <taxon>Spermatophyta</taxon>
        <taxon>Magnoliopsida</taxon>
        <taxon>eudicotyledons</taxon>
        <taxon>Gunneridae</taxon>
        <taxon>Pentapetalae</taxon>
        <taxon>asterids</taxon>
        <taxon>campanulids</taxon>
        <taxon>Asterales</taxon>
        <taxon>Asteraceae</taxon>
        <taxon>Asteroideae</taxon>
        <taxon>Heliantheae alliance</taxon>
        <taxon>Heliantheae</taxon>
        <taxon>Helianthus</taxon>
    </lineage>
</organism>
<gene>
    <name evidence="1" type="ORF">HanXRQr2_Chr03g0115791</name>
</gene>